<dbReference type="Gene3D" id="3.30.1330.30">
    <property type="match status" value="1"/>
</dbReference>
<dbReference type="InterPro" id="IPR004038">
    <property type="entry name" value="Ribosomal_eL8/eL30/eS12/Gad45"/>
</dbReference>
<gene>
    <name evidence="2" type="primary">rplGB</name>
    <name evidence="2" type="ORF">HVS_13170</name>
</gene>
<name>A0A2K9EPF0_9FIRM</name>
<evidence type="ECO:0000313" key="2">
    <source>
        <dbReference type="EMBL" id="AUG58501.1"/>
    </source>
</evidence>
<accession>A0A2K9EPF0</accession>
<dbReference type="EMBL" id="CP025197">
    <property type="protein sequence ID" value="AUG58501.1"/>
    <property type="molecule type" value="Genomic_DNA"/>
</dbReference>
<dbReference type="PRINTS" id="PR00884">
    <property type="entry name" value="RIBOSOMALHS6"/>
</dbReference>
<evidence type="ECO:0000313" key="3">
    <source>
        <dbReference type="Proteomes" id="UP000233534"/>
    </source>
</evidence>
<dbReference type="Proteomes" id="UP000233534">
    <property type="component" value="Chromosome"/>
</dbReference>
<dbReference type="InterPro" id="IPR029064">
    <property type="entry name" value="Ribosomal_eL30-like_sf"/>
</dbReference>
<reference evidence="2 3" key="1">
    <citation type="submission" date="2017-12" db="EMBL/GenBank/DDBJ databases">
        <title>Complete genome sequence of Herbivorax saccincola GGR1, a novel Cellulosome-producing hydrolytic bacterium in a thermophilic biogas plant, established by Illumina and Nanopore MinION sequencing.</title>
        <authorList>
            <person name="Pechtl A."/>
            <person name="Ruckert C."/>
            <person name="Koeck D.E."/>
            <person name="Maus I."/>
            <person name="Winkler A."/>
            <person name="Kalinowski J."/>
            <person name="Puhler A."/>
            <person name="Schwarz W.W."/>
            <person name="Zverlov V.V."/>
            <person name="Schluter A."/>
            <person name="Liebl W."/>
        </authorList>
    </citation>
    <scope>NUCLEOTIDE SEQUENCE [LARGE SCALE GENOMIC DNA]</scope>
    <source>
        <strain evidence="3">SR1</strain>
    </source>
</reference>
<dbReference type="AlphaFoldDB" id="A0A2K9EPF0"/>
<sequence>MDDFKNINKMVGLKQSLKAVQKGIVEKVYIAKDAEERVVSKIIDLCEEKDIPIVYTDSMKQLGRACGIDVGAAVVSVLK</sequence>
<evidence type="ECO:0000259" key="1">
    <source>
        <dbReference type="Pfam" id="PF01248"/>
    </source>
</evidence>
<protein>
    <submittedName>
        <fullName evidence="2">Ribosome-associated protein L7Ae-like protein</fullName>
    </submittedName>
</protein>
<organism evidence="2 3">
    <name type="scientific">Acetivibrio saccincola</name>
    <dbReference type="NCBI Taxonomy" id="1677857"/>
    <lineage>
        <taxon>Bacteria</taxon>
        <taxon>Bacillati</taxon>
        <taxon>Bacillota</taxon>
        <taxon>Clostridia</taxon>
        <taxon>Eubacteriales</taxon>
        <taxon>Oscillospiraceae</taxon>
        <taxon>Acetivibrio</taxon>
    </lineage>
</organism>
<dbReference type="Pfam" id="PF01248">
    <property type="entry name" value="Ribosomal_L7Ae"/>
    <property type="match status" value="1"/>
</dbReference>
<feature type="domain" description="Ribosomal protein eL8/eL30/eS12/Gadd45" evidence="1">
    <location>
        <begin position="11"/>
        <end position="77"/>
    </location>
</feature>
<dbReference type="KEGG" id="hsc:HVS_13170"/>
<keyword evidence="3" id="KW-1185">Reference proteome</keyword>
<dbReference type="SUPFAM" id="SSF55315">
    <property type="entry name" value="L30e-like"/>
    <property type="match status" value="1"/>
</dbReference>
<proteinExistence type="predicted"/>